<dbReference type="GeneID" id="35596451"/>
<reference evidence="2 3" key="1">
    <citation type="submission" date="2016-03" db="EMBL/GenBank/DDBJ databases">
        <authorList>
            <person name="Ploux O."/>
        </authorList>
    </citation>
    <scope>NUCLEOTIDE SEQUENCE [LARGE SCALE GENOMIC DNA]</scope>
    <source>
        <strain evidence="2 3">URUG2</strain>
    </source>
</reference>
<proteinExistence type="predicted"/>
<dbReference type="PANTHER" id="PTHR36578:SF1">
    <property type="entry name" value="APPLE DOMAIN-CONTAINING PROTEIN"/>
    <property type="match status" value="1"/>
</dbReference>
<evidence type="ECO:0000313" key="3">
    <source>
        <dbReference type="Proteomes" id="UP000225277"/>
    </source>
</evidence>
<name>A0A2D3V1A9_9PEZI</name>
<protein>
    <recommendedName>
        <fullName evidence="4">Apple domain-containing protein</fullName>
    </recommendedName>
</protein>
<feature type="signal peptide" evidence="1">
    <location>
        <begin position="1"/>
        <end position="22"/>
    </location>
</feature>
<evidence type="ECO:0008006" key="4">
    <source>
        <dbReference type="Google" id="ProtNLM"/>
    </source>
</evidence>
<dbReference type="Proteomes" id="UP000225277">
    <property type="component" value="Unassembled WGS sequence"/>
</dbReference>
<dbReference type="STRING" id="112498.A0A2D3V1A9"/>
<organism evidence="2 3">
    <name type="scientific">Ramularia collo-cygni</name>
    <dbReference type="NCBI Taxonomy" id="112498"/>
    <lineage>
        <taxon>Eukaryota</taxon>
        <taxon>Fungi</taxon>
        <taxon>Dikarya</taxon>
        <taxon>Ascomycota</taxon>
        <taxon>Pezizomycotina</taxon>
        <taxon>Dothideomycetes</taxon>
        <taxon>Dothideomycetidae</taxon>
        <taxon>Mycosphaerellales</taxon>
        <taxon>Mycosphaerellaceae</taxon>
        <taxon>Ramularia</taxon>
    </lineage>
</organism>
<keyword evidence="3" id="KW-1185">Reference proteome</keyword>
<sequence length="307" mass="33084">MFTSKPLGVLYFMCLFLTPIQSQDNACSSRAPLPAGSGPIPTPDTPSAFYALSAIQDASNNAMTPANYTLAYSNLHASSSAEGYQGYSTLSSYNVTECARSCELNDRCVAFNIFFERSPSVVPGDETCTNPPSTTLIKCVLWSSEVSASNAVNAGQTRSQFEVVIAGSNGYNKRKPPPEPGYLEPVNLGKRAISAPTCNDGVRTGITQIFTSTTDPYNVTRAAQWCDTQYTRTRPCYFFNCYLATYASGPQTGRVFGQICDLYSTPWGKEYATKTQTRFDGPTLDVSHSFSYTSSDAPAACAAPPPA</sequence>
<dbReference type="AlphaFoldDB" id="A0A2D3V1A9"/>
<evidence type="ECO:0000256" key="1">
    <source>
        <dbReference type="SAM" id="SignalP"/>
    </source>
</evidence>
<evidence type="ECO:0000313" key="2">
    <source>
        <dbReference type="EMBL" id="CZT15289.1"/>
    </source>
</evidence>
<gene>
    <name evidence="2" type="ORF">RCC_01152</name>
</gene>
<dbReference type="EMBL" id="FJUY01000001">
    <property type="protein sequence ID" value="CZT15289.1"/>
    <property type="molecule type" value="Genomic_DNA"/>
</dbReference>
<accession>A0A2D3V1A9</accession>
<feature type="chain" id="PRO_5013884734" description="Apple domain-containing protein" evidence="1">
    <location>
        <begin position="23"/>
        <end position="307"/>
    </location>
</feature>
<dbReference type="OrthoDB" id="271448at2759"/>
<keyword evidence="1" id="KW-0732">Signal</keyword>
<dbReference type="PANTHER" id="PTHR36578">
    <property type="entry name" value="CHROMOSOME 15, WHOLE GENOME SHOTGUN SEQUENCE"/>
    <property type="match status" value="1"/>
</dbReference>
<dbReference type="RefSeq" id="XP_023622186.1">
    <property type="nucleotide sequence ID" value="XM_023766418.1"/>
</dbReference>